<feature type="chain" id="PRO_5012985461" description="Mutanase" evidence="1">
    <location>
        <begin position="19"/>
        <end position="1203"/>
    </location>
</feature>
<evidence type="ECO:0008006" key="4">
    <source>
        <dbReference type="Google" id="ProtNLM"/>
    </source>
</evidence>
<dbReference type="Proteomes" id="UP000214365">
    <property type="component" value="Unassembled WGS sequence"/>
</dbReference>
<dbReference type="GO" id="GO:0051118">
    <property type="term" value="F:glucan endo-1,3-alpha-glucosidase activity"/>
    <property type="evidence" value="ECO:0007669"/>
    <property type="project" value="InterPro"/>
</dbReference>
<keyword evidence="3" id="KW-1185">Reference proteome</keyword>
<dbReference type="EMBL" id="LFMY01000009">
    <property type="protein sequence ID" value="OKL58597.1"/>
    <property type="molecule type" value="Genomic_DNA"/>
</dbReference>
<dbReference type="GeneID" id="31006138"/>
<proteinExistence type="predicted"/>
<dbReference type="AlphaFoldDB" id="A0A225AYM7"/>
<evidence type="ECO:0000256" key="1">
    <source>
        <dbReference type="SAM" id="SignalP"/>
    </source>
</evidence>
<name>A0A225AYM7_TALAT</name>
<protein>
    <recommendedName>
        <fullName evidence="4">Mutanase</fullName>
    </recommendedName>
</protein>
<gene>
    <name evidence="2" type="ORF">UA08_06382</name>
</gene>
<reference evidence="2 3" key="1">
    <citation type="submission" date="2015-06" db="EMBL/GenBank/DDBJ databases">
        <title>Talaromyces atroroseus IBT 11181 draft genome.</title>
        <authorList>
            <person name="Rasmussen K.B."/>
            <person name="Rasmussen S."/>
            <person name="Petersen B."/>
            <person name="Sicheritz-Ponten T."/>
            <person name="Mortensen U.H."/>
            <person name="Thrane U."/>
        </authorList>
    </citation>
    <scope>NUCLEOTIDE SEQUENCE [LARGE SCALE GENOMIC DNA]</scope>
    <source>
        <strain evidence="2 3">IBT 11181</strain>
    </source>
</reference>
<organism evidence="2 3">
    <name type="scientific">Talaromyces atroroseus</name>
    <dbReference type="NCBI Taxonomy" id="1441469"/>
    <lineage>
        <taxon>Eukaryota</taxon>
        <taxon>Fungi</taxon>
        <taxon>Dikarya</taxon>
        <taxon>Ascomycota</taxon>
        <taxon>Pezizomycotina</taxon>
        <taxon>Eurotiomycetes</taxon>
        <taxon>Eurotiomycetidae</taxon>
        <taxon>Eurotiales</taxon>
        <taxon>Trichocomaceae</taxon>
        <taxon>Talaromyces</taxon>
        <taxon>Talaromyces sect. Trachyspermi</taxon>
    </lineage>
</organism>
<feature type="signal peptide" evidence="1">
    <location>
        <begin position="1"/>
        <end position="18"/>
    </location>
</feature>
<comment type="caution">
    <text evidence="2">The sequence shown here is derived from an EMBL/GenBank/DDBJ whole genome shotgun (WGS) entry which is preliminary data.</text>
</comment>
<dbReference type="STRING" id="1441469.A0A225AYM7"/>
<evidence type="ECO:0000313" key="3">
    <source>
        <dbReference type="Proteomes" id="UP000214365"/>
    </source>
</evidence>
<dbReference type="OrthoDB" id="1046782at2759"/>
<dbReference type="RefSeq" id="XP_020118718.1">
    <property type="nucleotide sequence ID" value="XM_020268699.1"/>
</dbReference>
<dbReference type="CDD" id="cd11577">
    <property type="entry name" value="GH71"/>
    <property type="match status" value="1"/>
</dbReference>
<evidence type="ECO:0000313" key="2">
    <source>
        <dbReference type="EMBL" id="OKL58597.1"/>
    </source>
</evidence>
<accession>A0A225AYM7</accession>
<dbReference type="Pfam" id="PF03659">
    <property type="entry name" value="Glyco_hydro_71"/>
    <property type="match status" value="1"/>
</dbReference>
<dbReference type="InterPro" id="IPR005197">
    <property type="entry name" value="Glyco_hydro_71"/>
</dbReference>
<dbReference type="Gene3D" id="3.20.20.80">
    <property type="entry name" value="Glycosidases"/>
    <property type="match status" value="1"/>
</dbReference>
<sequence length="1203" mass="129330">MKSSAVMAALLGACQVRAAAVFAHFMNQVSNSPNYTLSTWETDIGLAQDAHIDAFALNMGSGDSSNDIALPLAFEAAESLGFSLFFSFDYDANGAWDKADVISLISKYSSSSAYYQYNGQPFVSTFEGPGNSEDWTTIKSETGCFFMPDWSSLGAKAAMELGTADGLFSWAAWPWGDQDMTTYTDASYEQYLDGLPYMMPVSPWFFTNLPGYSKNWLWRGDNLWYDRWQEVWYVAPEFVEILTWNDYGESHYIGPLYDFAYEELFTIGEGPYNYAANMPHDGWRKFLPYLIDTYKNSIATITEEGLVVWYRLNPKTACGTGGTSGNTASELQLEFEPYDIVDDTVYFDALLASDADISVTIGGVSVAASWAAIPDGGIGIYHGKAPFDGNTGEVIVTLTRSGSTVATMTGESITTDCTDDIENWNAWVGSADGPAISATPTLTLSESVCINGTGANNFEGLCEFACELGYCPISACTCTMMGAQKTLPNATDVSGYPLSGEDASYEGLCAFDCTYGYCPTGACGTTSAPLSTPTVSDFDNPACVGGDGEGNLKGLCAFACGYGYCPLVACTCTAEGPLVTPTTTLAITGMPVVGEASATYAGICSFACSHGYCPEGACMAATATDTTTALAPTASASGTVCVSGTGPGNFAGLCSYSCHYGYCPEPCTCNQYGTQVTAPATEGLFGYPASGLNCSYYDLCSYTCNRGYCPDAACSYDTSPYSCIEVEVLSLSGTTFTQTPLWELVDCENAGVVNAAQNQTTRWNDVDTIEAWNAAVANWTADPFPANLTFSEQVSNFFNGPEGMDCGTTSDHNGCETTVECKDVDHPAGYFILNSLEEVYEINQNIYDAIGRVVGPITDNIGMFQDTFVKISSETEMDKLLLDILGLSYSLMAAPIWNEYLKGFAYFVENKDTLGVLKDSVNPIVSSGITISKDEATSGDYALNVKNDLETALGNIVEIYYESITAVNSAVFNGSDSSIDTLWGLIQEGRMMEPTNSTPTDLQIQTYIEASMYSSLIPYAWSLSSSPRYPFILDAGSDCSDIDLMAVWMSSDTEAEDTYYCHNDKLYYLLVVTGEKASCPTPPTCGLSCGDWPLEMPPGLTALNGSDGVWGNLTKADFIVGALNGYEANGNANGWDTLDPMTTTGWSDLWEYGVRAPGVVNIPVCDVDTAYANWAEGYKSTDSYYPCGPLSESMKEKVRRAVC</sequence>
<keyword evidence="1" id="KW-0732">Signal</keyword>